<evidence type="ECO:0000256" key="4">
    <source>
        <dbReference type="ARBA" id="ARBA00022989"/>
    </source>
</evidence>
<dbReference type="GO" id="GO:0004930">
    <property type="term" value="F:G protein-coupled receptor activity"/>
    <property type="evidence" value="ECO:0000318"/>
    <property type="project" value="GO_Central"/>
</dbReference>
<dbReference type="GO" id="GO:0042923">
    <property type="term" value="F:neuropeptide binding"/>
    <property type="evidence" value="ECO:0000318"/>
    <property type="project" value="GO_Central"/>
</dbReference>
<evidence type="ECO:0000256" key="6">
    <source>
        <dbReference type="ARBA" id="ARBA00023136"/>
    </source>
</evidence>
<keyword evidence="8 9" id="KW-0807">Transducer</keyword>
<keyword evidence="13" id="KW-1185">Reference proteome</keyword>
<feature type="transmembrane region" description="Helical" evidence="10">
    <location>
        <begin position="6"/>
        <end position="30"/>
    </location>
</feature>
<feature type="domain" description="G-protein coupled receptors family 1 profile" evidence="11">
    <location>
        <begin position="22"/>
        <end position="353"/>
    </location>
</feature>
<reference evidence="13" key="2">
    <citation type="journal article" date="2020" name="Nat. Ecol. Evol.">
        <title>Deeply conserved synteny resolves early events in vertebrate evolution.</title>
        <authorList>
            <person name="Simakov O."/>
            <person name="Marletaz F."/>
            <person name="Yue J.X."/>
            <person name="O'Connell B."/>
            <person name="Jenkins J."/>
            <person name="Brandt A."/>
            <person name="Calef R."/>
            <person name="Tung C.H."/>
            <person name="Huang T.K."/>
            <person name="Schmutz J."/>
            <person name="Satoh N."/>
            <person name="Yu J.K."/>
            <person name="Putnam N.H."/>
            <person name="Green R.E."/>
            <person name="Rokhsar D.S."/>
        </authorList>
    </citation>
    <scope>NUCLEOTIDE SEQUENCE [LARGE SCALE GENOMIC DNA]</scope>
    <source>
        <strain evidence="13">S238N-H82</strain>
    </source>
</reference>
<dbReference type="STRING" id="7739.C3ZGB2"/>
<name>C3ZGB2_BRAFL</name>
<dbReference type="InParanoid" id="C3ZGB2"/>
<dbReference type="PANTHER" id="PTHR24229">
    <property type="entry name" value="NEUROPEPTIDES RECEPTOR"/>
    <property type="match status" value="1"/>
</dbReference>
<dbReference type="PROSITE" id="PS00237">
    <property type="entry name" value="G_PROTEIN_RECEP_F1_1"/>
    <property type="match status" value="1"/>
</dbReference>
<dbReference type="AlphaFoldDB" id="C3ZGB2"/>
<keyword evidence="2" id="KW-1003">Cell membrane</keyword>
<dbReference type="Pfam" id="PF00001">
    <property type="entry name" value="7tm_1"/>
    <property type="match status" value="1"/>
</dbReference>
<keyword evidence="6 10" id="KW-0472">Membrane</keyword>
<comment type="subcellular location">
    <subcellularLocation>
        <location evidence="1">Cell membrane</location>
        <topology evidence="1">Multi-pass membrane protein</topology>
    </subcellularLocation>
</comment>
<keyword evidence="5 9" id="KW-0297">G-protein coupled receptor</keyword>
<evidence type="ECO:0000256" key="5">
    <source>
        <dbReference type="ARBA" id="ARBA00023040"/>
    </source>
</evidence>
<dbReference type="GeneID" id="118410787"/>
<evidence type="ECO:0000256" key="3">
    <source>
        <dbReference type="ARBA" id="ARBA00022692"/>
    </source>
</evidence>
<evidence type="ECO:0000313" key="12">
    <source>
        <dbReference type="EMBL" id="EEN48433.1"/>
    </source>
</evidence>
<accession>C3ZGB2</accession>
<organism>
    <name type="scientific">Branchiostoma floridae</name>
    <name type="common">Florida lancelet</name>
    <name type="synonym">Amphioxus</name>
    <dbReference type="NCBI Taxonomy" id="7739"/>
    <lineage>
        <taxon>Eukaryota</taxon>
        <taxon>Metazoa</taxon>
        <taxon>Chordata</taxon>
        <taxon>Cephalochordata</taxon>
        <taxon>Leptocardii</taxon>
        <taxon>Amphioxiformes</taxon>
        <taxon>Branchiostomatidae</taxon>
        <taxon>Branchiostoma</taxon>
    </lineage>
</organism>
<dbReference type="Gene3D" id="1.20.1070.10">
    <property type="entry name" value="Rhodopsin 7-helix transmembrane proteins"/>
    <property type="match status" value="2"/>
</dbReference>
<feature type="transmembrane region" description="Helical" evidence="10">
    <location>
        <begin position="42"/>
        <end position="64"/>
    </location>
</feature>
<dbReference type="OMA" id="IACERYQ"/>
<dbReference type="FunFam" id="1.20.1070.10:FF:001199">
    <property type="entry name" value="Uncharacterized protein"/>
    <property type="match status" value="1"/>
</dbReference>
<keyword evidence="3 9" id="KW-0812">Transmembrane</keyword>
<comment type="similarity">
    <text evidence="9">Belongs to the G-protein coupled receptor 1 family.</text>
</comment>
<dbReference type="CDD" id="cd00637">
    <property type="entry name" value="7tm_classA_rhodopsin-like"/>
    <property type="match status" value="1"/>
</dbReference>
<dbReference type="Proteomes" id="UP000001554">
    <property type="component" value="Chromosome 3"/>
</dbReference>
<reference evidence="12" key="1">
    <citation type="journal article" date="2008" name="Nature">
        <title>The amphioxus genome and the evolution of the chordate karyotype.</title>
        <authorList>
            <consortium name="US DOE Joint Genome Institute (JGI-PGF)"/>
            <person name="Putnam N.H."/>
            <person name="Butts T."/>
            <person name="Ferrier D.E.K."/>
            <person name="Furlong R.F."/>
            <person name="Hellsten U."/>
            <person name="Kawashima T."/>
            <person name="Robinson-Rechavi M."/>
            <person name="Shoguchi E."/>
            <person name="Terry A."/>
            <person name="Yu J.-K."/>
            <person name="Benito-Gutierrez E.L."/>
            <person name="Dubchak I."/>
            <person name="Garcia-Fernandez J."/>
            <person name="Gibson-Brown J.J."/>
            <person name="Grigoriev I.V."/>
            <person name="Horton A.C."/>
            <person name="de Jong P.J."/>
            <person name="Jurka J."/>
            <person name="Kapitonov V.V."/>
            <person name="Kohara Y."/>
            <person name="Kuroki Y."/>
            <person name="Lindquist E."/>
            <person name="Lucas S."/>
            <person name="Osoegawa K."/>
            <person name="Pennacchio L.A."/>
            <person name="Salamov A.A."/>
            <person name="Satou Y."/>
            <person name="Sauka-Spengler T."/>
            <person name="Schmutz J."/>
            <person name="Shin-I T."/>
            <person name="Toyoda A."/>
            <person name="Bronner-Fraser M."/>
            <person name="Fujiyama A."/>
            <person name="Holland L.Z."/>
            <person name="Holland P.W.H."/>
            <person name="Satoh N."/>
            <person name="Rokhsar D.S."/>
        </authorList>
    </citation>
    <scope>NUCLEOTIDE SEQUENCE [LARGE SCALE GENOMIC DNA]</scope>
    <source>
        <strain evidence="12">S238N-H82</strain>
        <tissue evidence="12">Testes</tissue>
    </source>
</reference>
<dbReference type="PRINTS" id="PR00237">
    <property type="entry name" value="GPCRRHODOPSN"/>
</dbReference>
<evidence type="ECO:0000256" key="7">
    <source>
        <dbReference type="ARBA" id="ARBA00023170"/>
    </source>
</evidence>
<evidence type="ECO:0000256" key="2">
    <source>
        <dbReference type="ARBA" id="ARBA00022475"/>
    </source>
</evidence>
<dbReference type="GO" id="GO:0043005">
    <property type="term" value="C:neuron projection"/>
    <property type="evidence" value="ECO:0000318"/>
    <property type="project" value="GO_Central"/>
</dbReference>
<dbReference type="InterPro" id="IPR017452">
    <property type="entry name" value="GPCR_Rhodpsn_7TM"/>
</dbReference>
<proteinExistence type="inferred from homology"/>
<feature type="transmembrane region" description="Helical" evidence="10">
    <location>
        <begin position="301"/>
        <end position="327"/>
    </location>
</feature>
<dbReference type="SUPFAM" id="SSF81321">
    <property type="entry name" value="Family A G protein-coupled receptor-like"/>
    <property type="match status" value="2"/>
</dbReference>
<dbReference type="PROSITE" id="PS50262">
    <property type="entry name" value="G_PROTEIN_RECEP_F1_2"/>
    <property type="match status" value="1"/>
</dbReference>
<keyword evidence="7 9" id="KW-0675">Receptor</keyword>
<evidence type="ECO:0000256" key="8">
    <source>
        <dbReference type="ARBA" id="ARBA00023224"/>
    </source>
</evidence>
<dbReference type="SMART" id="SM01381">
    <property type="entry name" value="7TM_GPCR_Srsx"/>
    <property type="match status" value="1"/>
</dbReference>
<evidence type="ECO:0000313" key="14">
    <source>
        <dbReference type="RefSeq" id="XP_035668487.1"/>
    </source>
</evidence>
<gene>
    <name evidence="14" type="primary">LOC118410787</name>
    <name evidence="12" type="ORF">BRAFLDRAFT_67288</name>
</gene>
<sequence length="406" mass="45940">MDDVTYIANVARCCISAIGMFANLLILFIVARYATMRTIHNLYVANLAVADCCFCIFVIVQAAVSIRYRQVQSVLEGMVEEYCQQSQMNSTNVTYVPLTDFAPNFQKPVNCTEMCLDDVSLSLLRKFKVEFDSAEMVSDRSCDVGRVIAVFLAASSIFHLIAIACERYQAVTKPFTHRFNTTPKGAAKTCLKIWMGAFGTAVLDTVQRNIISRDWTFSYKSLYECVYLKPDDQDPISGYPYRALQLIIFIISYVVPACILIPVYAMIFFKLQRRRRRFSAGRSGSRFAARRPSYRHHAIPMLFAVTVFFLICWLPFHVTAFSIHLYADGENIAVVYVATALAVLNSVINPFLYAFIGSNFRKHISRLFCRKNMLSSGSERNTRMSNMSVFFSRSSGISNVTVTTTL</sequence>
<keyword evidence="4 10" id="KW-1133">Transmembrane helix</keyword>
<evidence type="ECO:0000256" key="10">
    <source>
        <dbReference type="SAM" id="Phobius"/>
    </source>
</evidence>
<dbReference type="InterPro" id="IPR000276">
    <property type="entry name" value="GPCR_Rhodpsn"/>
</dbReference>
<dbReference type="GO" id="GO:0005886">
    <property type="term" value="C:plasma membrane"/>
    <property type="evidence" value="ECO:0000318"/>
    <property type="project" value="GO_Central"/>
</dbReference>
<reference evidence="14" key="3">
    <citation type="submission" date="2025-04" db="UniProtKB">
        <authorList>
            <consortium name="RefSeq"/>
        </authorList>
    </citation>
    <scope>IDENTIFICATION</scope>
    <source>
        <strain evidence="14">S238N-H82</strain>
        <tissue evidence="14">Testes</tissue>
    </source>
</reference>
<evidence type="ECO:0000256" key="1">
    <source>
        <dbReference type="ARBA" id="ARBA00004651"/>
    </source>
</evidence>
<dbReference type="GO" id="GO:0007218">
    <property type="term" value="P:neuropeptide signaling pathway"/>
    <property type="evidence" value="ECO:0000318"/>
    <property type="project" value="GO_Central"/>
</dbReference>
<evidence type="ECO:0000259" key="11">
    <source>
        <dbReference type="PROSITE" id="PS50262"/>
    </source>
</evidence>
<dbReference type="RefSeq" id="XP_035668487.1">
    <property type="nucleotide sequence ID" value="XM_035812594.1"/>
</dbReference>
<protein>
    <submittedName>
        <fullName evidence="14">Chemokine-like receptor 1</fullName>
    </submittedName>
</protein>
<dbReference type="OrthoDB" id="10040286at2759"/>
<feature type="transmembrane region" description="Helical" evidence="10">
    <location>
        <begin position="333"/>
        <end position="356"/>
    </location>
</feature>
<dbReference type="EMBL" id="GG666617">
    <property type="protein sequence ID" value="EEN48433.1"/>
    <property type="molecule type" value="Genomic_DNA"/>
</dbReference>
<feature type="transmembrane region" description="Helical" evidence="10">
    <location>
        <begin position="246"/>
        <end position="269"/>
    </location>
</feature>
<dbReference type="eggNOG" id="KOG4219">
    <property type="taxonomic scope" value="Eukaryota"/>
</dbReference>
<dbReference type="KEGG" id="bfo:118410787"/>
<dbReference type="PANTHER" id="PTHR24229:SF112">
    <property type="entry name" value="CHEMOKINE-LIKE RECEPTOR 1"/>
    <property type="match status" value="1"/>
</dbReference>
<evidence type="ECO:0000256" key="9">
    <source>
        <dbReference type="RuleBase" id="RU000688"/>
    </source>
</evidence>
<evidence type="ECO:0000313" key="13">
    <source>
        <dbReference type="Proteomes" id="UP000001554"/>
    </source>
</evidence>